<dbReference type="PRINTS" id="PR00081">
    <property type="entry name" value="GDHRDH"/>
</dbReference>
<dbReference type="CDD" id="cd05233">
    <property type="entry name" value="SDR_c"/>
    <property type="match status" value="1"/>
</dbReference>
<evidence type="ECO:0000256" key="2">
    <source>
        <dbReference type="SAM" id="MobiDB-lite"/>
    </source>
</evidence>
<feature type="domain" description="Ketoreductase" evidence="3">
    <location>
        <begin position="3"/>
        <end position="238"/>
    </location>
</feature>
<dbReference type="EMBL" id="JAAVJB010000178">
    <property type="protein sequence ID" value="NJP68183.1"/>
    <property type="molecule type" value="Genomic_DNA"/>
</dbReference>
<dbReference type="PANTHER" id="PTHR42760:SF40">
    <property type="entry name" value="3-OXOACYL-[ACYL-CARRIER-PROTEIN] REDUCTASE, CHLOROPLASTIC"/>
    <property type="match status" value="1"/>
</dbReference>
<protein>
    <submittedName>
        <fullName evidence="4">SDR family oxidoreductase</fullName>
    </submittedName>
</protein>
<evidence type="ECO:0000256" key="1">
    <source>
        <dbReference type="ARBA" id="ARBA00006484"/>
    </source>
</evidence>
<dbReference type="InterPro" id="IPR002347">
    <property type="entry name" value="SDR_fam"/>
</dbReference>
<comment type="similarity">
    <text evidence="1">Belongs to the short-chain dehydrogenases/reductases (SDR) family.</text>
</comment>
<dbReference type="Pfam" id="PF00106">
    <property type="entry name" value="adh_short"/>
    <property type="match status" value="1"/>
</dbReference>
<dbReference type="SMART" id="SM00822">
    <property type="entry name" value="PKS_KR"/>
    <property type="match status" value="1"/>
</dbReference>
<evidence type="ECO:0000259" key="3">
    <source>
        <dbReference type="SMART" id="SM00822"/>
    </source>
</evidence>
<name>A0ABX1AM49_9ACTN</name>
<sequence>MNRTVVISGGGTGIGLAAAHSFARMGDRLVLVGRRRDVLERAAAELPDGVACPADLTEPAGARAVAELVRERFGTVDVLVHSAGGNSALHPRAPTALASPADVPPTGVPPADASSSHGPFPDRSDPDTRSAATAGAGPNPSEGDARDGLARIAATWTADFRTNTLSAVLLTEALRDRLASPGGRVLFVSSVAAYRGSGSAAYGAAKAALHPYAHALAAELGPRGVTVNVVAPGLVGETDFFGDHGMTEENRRARVAETLNGRAGTPGDVAETLRWLASPAAGHVTSQVVQVNGGAQRGS</sequence>
<reference evidence="4 5" key="1">
    <citation type="submission" date="2020-03" db="EMBL/GenBank/DDBJ databases">
        <title>Draft genome of Streptomyces sp. ventii, isolated from the Axial Seamount in the Pacific Ocean, and resequencing of the two type strains Streptomyces lonarensis strain NCL 716 and Streptomyces bohaiensis strain 11A07.</title>
        <authorList>
            <person name="Loughran R.M."/>
            <person name="Pfannmuller K.M."/>
            <person name="Wasson B.J."/>
            <person name="Deadmond M.C."/>
            <person name="Paddock B.E."/>
            <person name="Koyack M.J."/>
            <person name="Gallegos D.A."/>
            <person name="Mitchell E.A."/>
            <person name="Ushijima B."/>
            <person name="Saw J.H."/>
            <person name="Mcphail K.L."/>
            <person name="Videau P."/>
        </authorList>
    </citation>
    <scope>NUCLEOTIDE SEQUENCE [LARGE SCALE GENOMIC DNA]</scope>
    <source>
        <strain evidence="5">5675061</strain>
    </source>
</reference>
<comment type="caution">
    <text evidence="4">The sequence shown here is derived from an EMBL/GenBank/DDBJ whole genome shotgun (WGS) entry which is preliminary data.</text>
</comment>
<keyword evidence="5" id="KW-1185">Reference proteome</keyword>
<feature type="region of interest" description="Disordered" evidence="2">
    <location>
        <begin position="85"/>
        <end position="146"/>
    </location>
</feature>
<evidence type="ECO:0000313" key="5">
    <source>
        <dbReference type="Proteomes" id="UP000746503"/>
    </source>
</evidence>
<dbReference type="SUPFAM" id="SSF51735">
    <property type="entry name" value="NAD(P)-binding Rossmann-fold domains"/>
    <property type="match status" value="1"/>
</dbReference>
<accession>A0ABX1AM49</accession>
<dbReference type="Gene3D" id="3.40.50.720">
    <property type="entry name" value="NAD(P)-binding Rossmann-like Domain"/>
    <property type="match status" value="1"/>
</dbReference>
<proteinExistence type="inferred from homology"/>
<gene>
    <name evidence="4" type="ORF">HCJ92_18225</name>
</gene>
<dbReference type="RefSeq" id="WP_167934688.1">
    <property type="nucleotide sequence ID" value="NZ_JAAVJB010000178.1"/>
</dbReference>
<dbReference type="PROSITE" id="PS00061">
    <property type="entry name" value="ADH_SHORT"/>
    <property type="match status" value="1"/>
</dbReference>
<dbReference type="Proteomes" id="UP000746503">
    <property type="component" value="Unassembled WGS sequence"/>
</dbReference>
<dbReference type="InterPro" id="IPR057326">
    <property type="entry name" value="KR_dom"/>
</dbReference>
<evidence type="ECO:0000313" key="4">
    <source>
        <dbReference type="EMBL" id="NJP68183.1"/>
    </source>
</evidence>
<dbReference type="InterPro" id="IPR036291">
    <property type="entry name" value="NAD(P)-bd_dom_sf"/>
</dbReference>
<organism evidence="4 5">
    <name type="scientific">Streptomyces spiramenti</name>
    <dbReference type="NCBI Taxonomy" id="2720606"/>
    <lineage>
        <taxon>Bacteria</taxon>
        <taxon>Bacillati</taxon>
        <taxon>Actinomycetota</taxon>
        <taxon>Actinomycetes</taxon>
        <taxon>Kitasatosporales</taxon>
        <taxon>Streptomycetaceae</taxon>
        <taxon>Streptomyces</taxon>
    </lineage>
</organism>
<dbReference type="InterPro" id="IPR020904">
    <property type="entry name" value="Sc_DH/Rdtase_CS"/>
</dbReference>
<dbReference type="PANTHER" id="PTHR42760">
    <property type="entry name" value="SHORT-CHAIN DEHYDROGENASES/REDUCTASES FAMILY MEMBER"/>
    <property type="match status" value="1"/>
</dbReference>
<dbReference type="Pfam" id="PF13561">
    <property type="entry name" value="adh_short_C2"/>
    <property type="match status" value="1"/>
</dbReference>